<dbReference type="InterPro" id="IPR000679">
    <property type="entry name" value="Znf_GATA"/>
</dbReference>
<feature type="domain" description="GATA-type" evidence="11">
    <location>
        <begin position="318"/>
        <end position="371"/>
    </location>
</feature>
<dbReference type="GO" id="GO:0000981">
    <property type="term" value="F:DNA-binding transcription factor activity, RNA polymerase II-specific"/>
    <property type="evidence" value="ECO:0007669"/>
    <property type="project" value="TreeGrafter"/>
</dbReference>
<evidence type="ECO:0000256" key="10">
    <source>
        <dbReference type="SAM" id="MobiDB-lite"/>
    </source>
</evidence>
<dbReference type="Proteomes" id="UP001152798">
    <property type="component" value="Chromosome 1"/>
</dbReference>
<dbReference type="GO" id="GO:0045944">
    <property type="term" value="P:positive regulation of transcription by RNA polymerase II"/>
    <property type="evidence" value="ECO:0007669"/>
    <property type="project" value="TreeGrafter"/>
</dbReference>
<feature type="binding site" evidence="9">
    <location>
        <position position="12"/>
    </location>
    <ligand>
        <name>Zn(2+)</name>
        <dbReference type="ChEBI" id="CHEBI:29105"/>
    </ligand>
</feature>
<dbReference type="SUPFAM" id="SSF57716">
    <property type="entry name" value="Glucocorticoid receptor-like (DNA-binding domain)"/>
    <property type="match status" value="2"/>
</dbReference>
<dbReference type="InterPro" id="IPR039355">
    <property type="entry name" value="Transcription_factor_GATA"/>
</dbReference>
<gene>
    <name evidence="13" type="ORF">NEZAVI_LOCUS3097</name>
</gene>
<comment type="subcellular location">
    <subcellularLocation>
        <location evidence="1">Nucleus</location>
    </subcellularLocation>
</comment>
<dbReference type="Gene3D" id="3.30.50.10">
    <property type="entry name" value="Erythroid Transcription Factor GATA-1, subunit A"/>
    <property type="match status" value="1"/>
</dbReference>
<evidence type="ECO:0000259" key="12">
    <source>
        <dbReference type="PROSITE" id="PS51915"/>
    </source>
</evidence>
<dbReference type="GO" id="GO:0000122">
    <property type="term" value="P:negative regulation of transcription by RNA polymerase II"/>
    <property type="evidence" value="ECO:0007669"/>
    <property type="project" value="TreeGrafter"/>
</dbReference>
<keyword evidence="14" id="KW-1185">Reference proteome</keyword>
<reference evidence="13" key="1">
    <citation type="submission" date="2022-01" db="EMBL/GenBank/DDBJ databases">
        <authorList>
            <person name="King R."/>
        </authorList>
    </citation>
    <scope>NUCLEOTIDE SEQUENCE</scope>
</reference>
<evidence type="ECO:0000256" key="3">
    <source>
        <dbReference type="ARBA" id="ARBA00022771"/>
    </source>
</evidence>
<evidence type="ECO:0000313" key="13">
    <source>
        <dbReference type="EMBL" id="CAH1392237.1"/>
    </source>
</evidence>
<dbReference type="Pfam" id="PF07776">
    <property type="entry name" value="zf-AD"/>
    <property type="match status" value="1"/>
</dbReference>
<feature type="compositionally biased region" description="Polar residues" evidence="10">
    <location>
        <begin position="213"/>
        <end position="224"/>
    </location>
</feature>
<dbReference type="PANTHER" id="PTHR10071:SF281">
    <property type="entry name" value="BOX A-BINDING FACTOR-RELATED"/>
    <property type="match status" value="1"/>
</dbReference>
<evidence type="ECO:0000256" key="2">
    <source>
        <dbReference type="ARBA" id="ARBA00022723"/>
    </source>
</evidence>
<feature type="binding site" evidence="9">
    <location>
        <position position="58"/>
    </location>
    <ligand>
        <name>Zn(2+)</name>
        <dbReference type="ChEBI" id="CHEBI:29105"/>
    </ligand>
</feature>
<dbReference type="SMART" id="SM00401">
    <property type="entry name" value="ZnF_GATA"/>
    <property type="match status" value="1"/>
</dbReference>
<dbReference type="PANTHER" id="PTHR10071">
    <property type="entry name" value="TRANSCRIPTION FACTOR GATA FAMILY MEMBER"/>
    <property type="match status" value="1"/>
</dbReference>
<dbReference type="PROSITE" id="PS50114">
    <property type="entry name" value="GATA_ZN_FINGER_2"/>
    <property type="match status" value="1"/>
</dbReference>
<dbReference type="InterPro" id="IPR012934">
    <property type="entry name" value="Znf_AD"/>
</dbReference>
<dbReference type="GO" id="GO:0008270">
    <property type="term" value="F:zinc ion binding"/>
    <property type="evidence" value="ECO:0007669"/>
    <property type="project" value="UniProtKB-UniRule"/>
</dbReference>
<dbReference type="OrthoDB" id="515401at2759"/>
<feature type="region of interest" description="Disordered" evidence="10">
    <location>
        <begin position="213"/>
        <end position="257"/>
    </location>
</feature>
<evidence type="ECO:0000256" key="4">
    <source>
        <dbReference type="ARBA" id="ARBA00022833"/>
    </source>
</evidence>
<feature type="region of interest" description="Disordered" evidence="10">
    <location>
        <begin position="278"/>
        <end position="312"/>
    </location>
</feature>
<feature type="binding site" evidence="9">
    <location>
        <position position="15"/>
    </location>
    <ligand>
        <name>Zn(2+)</name>
        <dbReference type="ChEBI" id="CHEBI:29105"/>
    </ligand>
</feature>
<sequence length="440" mass="47720">MSNVPAKFYQLCRLCLSRDEPKVPIFTADGLRTDVYTQISSCIPINVTAEDDLPLVICETCVEKLIMFYEFRTSAISSDRALRQFLLSPQVIPQDADDILKQIHYSTLDKGTVVEEMVVGKEETVMGGGSDSEESLVIKTENDDSPSRVHQEFISNVVEINSNRVGEAKSLLRTLMSANANSNLDGPSVILMREEVLWPPNTTEVLANRTNIQQQPKHQVMQHNGESGDESRGGSGGGRRKQSCPLKSGIDSKKPGYRSAEAISRLLEAAHYTAGTGCANSGGGGNESGNSGGESPGDDSSSNWSNESVTKTTRVVSKRVDLACTNCGTRTTTIWRRNPTGEMVCNACGLYYKLHNINRPANMRRDTIHTRRRRPKSASAALNSIIKQEAASKTAPASASGAGSGGEDCCDDMLAALRRQIQPFVIPGANQDKPLNLVSH</sequence>
<dbReference type="FunFam" id="3.30.50.10:FF:000002">
    <property type="entry name" value="Gata transcription factor gatad"/>
    <property type="match status" value="1"/>
</dbReference>
<evidence type="ECO:0000256" key="6">
    <source>
        <dbReference type="ARBA" id="ARBA00023163"/>
    </source>
</evidence>
<keyword evidence="5" id="KW-0805">Transcription regulation</keyword>
<dbReference type="GO" id="GO:0005634">
    <property type="term" value="C:nucleus"/>
    <property type="evidence" value="ECO:0007669"/>
    <property type="project" value="UniProtKB-SubCell"/>
</dbReference>
<feature type="compositionally biased region" description="Gly residues" evidence="10">
    <location>
        <begin position="280"/>
        <end position="295"/>
    </location>
</feature>
<keyword evidence="7" id="KW-0539">Nucleus</keyword>
<organism evidence="13 14">
    <name type="scientific">Nezara viridula</name>
    <name type="common">Southern green stink bug</name>
    <name type="synonym">Cimex viridulus</name>
    <dbReference type="NCBI Taxonomy" id="85310"/>
    <lineage>
        <taxon>Eukaryota</taxon>
        <taxon>Metazoa</taxon>
        <taxon>Ecdysozoa</taxon>
        <taxon>Arthropoda</taxon>
        <taxon>Hexapoda</taxon>
        <taxon>Insecta</taxon>
        <taxon>Pterygota</taxon>
        <taxon>Neoptera</taxon>
        <taxon>Paraneoptera</taxon>
        <taxon>Hemiptera</taxon>
        <taxon>Heteroptera</taxon>
        <taxon>Panheteroptera</taxon>
        <taxon>Pentatomomorpha</taxon>
        <taxon>Pentatomoidea</taxon>
        <taxon>Pentatomidae</taxon>
        <taxon>Pentatominae</taxon>
        <taxon>Nezara</taxon>
    </lineage>
</organism>
<proteinExistence type="predicted"/>
<protein>
    <recommendedName>
        <fullName evidence="15">GATA-binding factor A</fullName>
    </recommendedName>
</protein>
<dbReference type="AlphaFoldDB" id="A0A9P0H3S9"/>
<evidence type="ECO:0000256" key="8">
    <source>
        <dbReference type="PROSITE-ProRule" id="PRU00094"/>
    </source>
</evidence>
<evidence type="ECO:0000256" key="7">
    <source>
        <dbReference type="ARBA" id="ARBA00023242"/>
    </source>
</evidence>
<feature type="binding site" evidence="9">
    <location>
        <position position="61"/>
    </location>
    <ligand>
        <name>Zn(2+)</name>
        <dbReference type="ChEBI" id="CHEBI:29105"/>
    </ligand>
</feature>
<name>A0A9P0H3S9_NEZVI</name>
<dbReference type="CDD" id="cd00202">
    <property type="entry name" value="ZnF_GATA"/>
    <property type="match status" value="1"/>
</dbReference>
<keyword evidence="2 9" id="KW-0479">Metal-binding</keyword>
<evidence type="ECO:0008006" key="15">
    <source>
        <dbReference type="Google" id="ProtNLM"/>
    </source>
</evidence>
<dbReference type="PRINTS" id="PR00619">
    <property type="entry name" value="GATAZNFINGER"/>
</dbReference>
<dbReference type="SMART" id="SM00868">
    <property type="entry name" value="zf-AD"/>
    <property type="match status" value="1"/>
</dbReference>
<evidence type="ECO:0000256" key="5">
    <source>
        <dbReference type="ARBA" id="ARBA00023015"/>
    </source>
</evidence>
<evidence type="ECO:0000259" key="11">
    <source>
        <dbReference type="PROSITE" id="PS50114"/>
    </source>
</evidence>
<keyword evidence="3 8" id="KW-0863">Zinc-finger</keyword>
<accession>A0A9P0H3S9</accession>
<evidence type="ECO:0000313" key="14">
    <source>
        <dbReference type="Proteomes" id="UP001152798"/>
    </source>
</evidence>
<keyword evidence="4 9" id="KW-0862">Zinc</keyword>
<keyword evidence="6" id="KW-0804">Transcription</keyword>
<evidence type="ECO:0000256" key="9">
    <source>
        <dbReference type="PROSITE-ProRule" id="PRU01263"/>
    </source>
</evidence>
<feature type="compositionally biased region" description="Low complexity" evidence="10">
    <location>
        <begin position="298"/>
        <end position="312"/>
    </location>
</feature>
<evidence type="ECO:0000256" key="1">
    <source>
        <dbReference type="ARBA" id="ARBA00004123"/>
    </source>
</evidence>
<dbReference type="Pfam" id="PF00320">
    <property type="entry name" value="GATA"/>
    <property type="match status" value="1"/>
</dbReference>
<dbReference type="PROSITE" id="PS00344">
    <property type="entry name" value="GATA_ZN_FINGER_1"/>
    <property type="match status" value="1"/>
</dbReference>
<dbReference type="PROSITE" id="PS51915">
    <property type="entry name" value="ZAD"/>
    <property type="match status" value="1"/>
</dbReference>
<dbReference type="GO" id="GO:0000978">
    <property type="term" value="F:RNA polymerase II cis-regulatory region sequence-specific DNA binding"/>
    <property type="evidence" value="ECO:0007669"/>
    <property type="project" value="TreeGrafter"/>
</dbReference>
<dbReference type="EMBL" id="OV725077">
    <property type="protein sequence ID" value="CAH1392237.1"/>
    <property type="molecule type" value="Genomic_DNA"/>
</dbReference>
<dbReference type="InterPro" id="IPR013088">
    <property type="entry name" value="Znf_NHR/GATA"/>
</dbReference>
<dbReference type="GO" id="GO:0045165">
    <property type="term" value="P:cell fate commitment"/>
    <property type="evidence" value="ECO:0007669"/>
    <property type="project" value="TreeGrafter"/>
</dbReference>
<feature type="domain" description="ZAD" evidence="12">
    <location>
        <begin position="10"/>
        <end position="85"/>
    </location>
</feature>
<dbReference type="Gene3D" id="3.40.1800.20">
    <property type="match status" value="1"/>
</dbReference>